<accession>A0A3N3ZVK2</accession>
<sequence>MLHIDTPHRRLFRLTMGAVVSAWVVLTATACGGSPSESGADQSSTATAAEGASPSETAQQETPESFVSRPDLAPPEVAVDEGEAWSDEQATTDDLTFVTPGFDGNKPTTGAMILDATGEPVWMLASDKEDPNGNYFDLRVQQYQGEPVLTYYLGSSGPGYGAGSFHVLDQNYQEITQVTTGGSLGAGKADFHDSTITDRGTMLLMAYVPTRVDLSKVGGPKDGWAMDGVIQEVDIATGEVLFEWSAMDHVPLTDTEKDFAKAKSEKEKTGTEELPFDYFHINSVREDDDGSLLVSARNTHAVYRLDRETGEVDWTLGGSSSDFELGDGAEFQWQHDAQRAEDGTLTLFDNHNDTGDGDSSRGLRLELDEEAMTAEVVTEYAPPEDRPAGAMGNMQHLDNGNLLVGWGTRPFFSEYTDDGELVADATHGGNGSYRAYEQQWDGTPATDPDVKLRDEDGQRTAHVSWNGATEVEQWRLVTGSSEQDATAQEPVDRKGFETELSVTDDAQYVAVEALDKDGNVLGTGVAQD</sequence>
<gene>
    <name evidence="2" type="ORF">EDL96_09595</name>
</gene>
<dbReference type="RefSeq" id="WP_123825592.1">
    <property type="nucleotide sequence ID" value="NZ_RKMF01000012.1"/>
</dbReference>
<feature type="compositionally biased region" description="Polar residues" evidence="1">
    <location>
        <begin position="35"/>
        <end position="47"/>
    </location>
</feature>
<evidence type="ECO:0000256" key="1">
    <source>
        <dbReference type="SAM" id="MobiDB-lite"/>
    </source>
</evidence>
<evidence type="ECO:0000313" key="2">
    <source>
        <dbReference type="EMBL" id="ROZ62443.1"/>
    </source>
</evidence>
<dbReference type="Pfam" id="PF14269">
    <property type="entry name" value="Arylsulfotran_2"/>
    <property type="match status" value="1"/>
</dbReference>
<keyword evidence="3" id="KW-1185">Reference proteome</keyword>
<evidence type="ECO:0000313" key="3">
    <source>
        <dbReference type="Proteomes" id="UP000270616"/>
    </source>
</evidence>
<dbReference type="EMBL" id="RKMF01000012">
    <property type="protein sequence ID" value="ROZ62443.1"/>
    <property type="molecule type" value="Genomic_DNA"/>
</dbReference>
<reference evidence="2 3" key="1">
    <citation type="submission" date="2018-10" db="EMBL/GenBank/DDBJ databases">
        <title>Kocuria sp. M5W7-7, whole genome shotgun sequence.</title>
        <authorList>
            <person name="Tuo L."/>
        </authorList>
    </citation>
    <scope>NUCLEOTIDE SEQUENCE [LARGE SCALE GENOMIC DNA]</scope>
    <source>
        <strain evidence="2 3">M5W7-7</strain>
    </source>
</reference>
<dbReference type="SUPFAM" id="SSF50952">
    <property type="entry name" value="Soluble quinoprotein glucose dehydrogenase"/>
    <property type="match status" value="1"/>
</dbReference>
<dbReference type="InterPro" id="IPR039535">
    <property type="entry name" value="ASST-like"/>
</dbReference>
<dbReference type="SUPFAM" id="SSF63829">
    <property type="entry name" value="Calcium-dependent phosphotriesterase"/>
    <property type="match status" value="1"/>
</dbReference>
<comment type="caution">
    <text evidence="2">The sequence shown here is derived from an EMBL/GenBank/DDBJ whole genome shotgun (WGS) entry which is preliminary data.</text>
</comment>
<proteinExistence type="predicted"/>
<dbReference type="PANTHER" id="PTHR35340">
    <property type="entry name" value="PQQ ENZYME REPEAT PROTEIN-RELATED"/>
    <property type="match status" value="1"/>
</dbReference>
<feature type="compositionally biased region" description="Polar residues" evidence="1">
    <location>
        <begin position="54"/>
        <end position="65"/>
    </location>
</feature>
<dbReference type="Proteomes" id="UP000270616">
    <property type="component" value="Unassembled WGS sequence"/>
</dbReference>
<dbReference type="AlphaFoldDB" id="A0A3N3ZVK2"/>
<protein>
    <submittedName>
        <fullName evidence="2">ArsR family transcriptional regulator</fullName>
    </submittedName>
</protein>
<organism evidence="2 3">
    <name type="scientific">Kocuria soli</name>
    <dbReference type="NCBI Taxonomy" id="2485125"/>
    <lineage>
        <taxon>Bacteria</taxon>
        <taxon>Bacillati</taxon>
        <taxon>Actinomycetota</taxon>
        <taxon>Actinomycetes</taxon>
        <taxon>Micrococcales</taxon>
        <taxon>Micrococcaceae</taxon>
        <taxon>Kocuria</taxon>
    </lineage>
</organism>
<feature type="region of interest" description="Disordered" evidence="1">
    <location>
        <begin position="32"/>
        <end position="103"/>
    </location>
</feature>
<dbReference type="InterPro" id="IPR011041">
    <property type="entry name" value="Quinoprot_gluc/sorb_DH_b-prop"/>
</dbReference>
<dbReference type="InterPro" id="IPR053143">
    <property type="entry name" value="Arylsulfate_ST"/>
</dbReference>
<name>A0A3N3ZVK2_9MICC</name>
<dbReference type="OrthoDB" id="3225323at2"/>
<dbReference type="PANTHER" id="PTHR35340:SF6">
    <property type="entry name" value="ASST-DOMAIN-CONTAINING PROTEIN"/>
    <property type="match status" value="1"/>
</dbReference>